<name>A0A8J7YR82_9ARCH</name>
<reference evidence="2" key="1">
    <citation type="submission" date="2019-11" db="EMBL/GenBank/DDBJ databases">
        <title>Lipid analysis of CO2-rich subsurface aquifers suggests an autotrophy-based deep biosphere with lysolipids enriched in CPR bacteria.</title>
        <authorList>
            <person name="Probst A.J."/>
            <person name="Elling F.J."/>
            <person name="Castelle C.J."/>
            <person name="Zhu Q."/>
            <person name="Elvert M."/>
            <person name="Birarda G."/>
            <person name="Holman H.-Y."/>
            <person name="Lane K.R."/>
            <person name="Ladd B."/>
            <person name="Ryan M.C."/>
            <person name="Woyke T."/>
            <person name="Hinrichs K.-U."/>
            <person name="Banfield J.F."/>
        </authorList>
    </citation>
    <scope>NUCLEOTIDE SEQUENCE</scope>
    <source>
        <strain evidence="2">CG_2015-01_33_1645</strain>
        <strain evidence="3">CG_2015-04_33_537</strain>
    </source>
</reference>
<proteinExistence type="predicted"/>
<comment type="caution">
    <text evidence="2">The sequence shown here is derived from an EMBL/GenBank/DDBJ whole genome shotgun (WGS) entry which is preliminary data.</text>
</comment>
<evidence type="ECO:0000256" key="1">
    <source>
        <dbReference type="SAM" id="MobiDB-lite"/>
    </source>
</evidence>
<dbReference type="Proteomes" id="UP000768163">
    <property type="component" value="Unassembled WGS sequence"/>
</dbReference>
<evidence type="ECO:0000313" key="3">
    <source>
        <dbReference type="EMBL" id="NCS91660.1"/>
    </source>
</evidence>
<dbReference type="EMBL" id="JAACQH010000096">
    <property type="protein sequence ID" value="NCS91660.1"/>
    <property type="molecule type" value="Genomic_DNA"/>
</dbReference>
<gene>
    <name evidence="3" type="ORF">GW779_04525</name>
    <name evidence="2" type="ORF">GW910_01160</name>
</gene>
<dbReference type="AlphaFoldDB" id="A0A8J7YR82"/>
<dbReference type="EMBL" id="JAACVF010000028">
    <property type="protein sequence ID" value="NCN64676.1"/>
    <property type="molecule type" value="Genomic_DNA"/>
</dbReference>
<evidence type="ECO:0000313" key="2">
    <source>
        <dbReference type="EMBL" id="NCN64676.1"/>
    </source>
</evidence>
<protein>
    <submittedName>
        <fullName evidence="2">Uncharacterized protein</fullName>
    </submittedName>
</protein>
<dbReference type="Proteomes" id="UP000738826">
    <property type="component" value="Unassembled WGS sequence"/>
</dbReference>
<accession>A0A8J7YR82</accession>
<feature type="region of interest" description="Disordered" evidence="1">
    <location>
        <begin position="189"/>
        <end position="209"/>
    </location>
</feature>
<sequence length="209" mass="23910">MDIESEIKKHRDALKSAEIKKTSREQEISLKLKCNENLDDIVNELVETECEIKYRKEAIKELTGFKDIEFKFIYGEILSKNLNDIKHRCNSMKEKFKDKIRNKINKIKMTEDTLNSDYKNLGRRGGEMYDMAKRLYSEGKHADAKDAAIKALDLLTKAKEKSEKTDMNYSFIIEGYIRSCMTMIAHPTSEPWRPAPAPAPAPAGRGGSG</sequence>
<evidence type="ECO:0000313" key="4">
    <source>
        <dbReference type="Proteomes" id="UP000768163"/>
    </source>
</evidence>
<organism evidence="2 4">
    <name type="scientific">Candidatus Altarchaeum hamiconexum</name>
    <dbReference type="NCBI Taxonomy" id="1803513"/>
    <lineage>
        <taxon>Archaea</taxon>
        <taxon>Candidatus Altarchaeota</taxon>
        <taxon>Candidatus Altiarchaeia</taxon>
        <taxon>Candidatus Altarchaeales</taxon>
        <taxon>Candidatus Altarchaeaceae</taxon>
        <taxon>Candidatus Altarchaeum</taxon>
    </lineage>
</organism>